<protein>
    <submittedName>
        <fullName evidence="1">Uncharacterized protein</fullName>
    </submittedName>
</protein>
<accession>A0A7T8JZ87</accession>
<evidence type="ECO:0000313" key="1">
    <source>
        <dbReference type="EMBL" id="QQP39849.1"/>
    </source>
</evidence>
<name>A0A7T8JZ87_CALRO</name>
<proteinExistence type="predicted"/>
<dbReference type="Proteomes" id="UP000595437">
    <property type="component" value="Chromosome 9"/>
</dbReference>
<dbReference type="EMBL" id="CP045898">
    <property type="protein sequence ID" value="QQP39849.1"/>
    <property type="molecule type" value="Genomic_DNA"/>
</dbReference>
<gene>
    <name evidence="1" type="ORF">FKW44_013699</name>
</gene>
<dbReference type="AlphaFoldDB" id="A0A7T8JZ87"/>
<sequence>MLLPGATRSNVDSYKTIFEECCKEFNDEVSSPDFDPEYGSYLKENLNEAWNNLKASLMDYKSDAVPEEVNTVFMKKENAKSS</sequence>
<organism evidence="1 2">
    <name type="scientific">Caligus rogercresseyi</name>
    <name type="common">Sea louse</name>
    <dbReference type="NCBI Taxonomy" id="217165"/>
    <lineage>
        <taxon>Eukaryota</taxon>
        <taxon>Metazoa</taxon>
        <taxon>Ecdysozoa</taxon>
        <taxon>Arthropoda</taxon>
        <taxon>Crustacea</taxon>
        <taxon>Multicrustacea</taxon>
        <taxon>Hexanauplia</taxon>
        <taxon>Copepoda</taxon>
        <taxon>Siphonostomatoida</taxon>
        <taxon>Caligidae</taxon>
        <taxon>Caligus</taxon>
    </lineage>
</organism>
<reference evidence="2" key="1">
    <citation type="submission" date="2021-01" db="EMBL/GenBank/DDBJ databases">
        <title>Caligus Genome Assembly.</title>
        <authorList>
            <person name="Gallardo-Escarate C."/>
        </authorList>
    </citation>
    <scope>NUCLEOTIDE SEQUENCE [LARGE SCALE GENOMIC DNA]</scope>
</reference>
<evidence type="ECO:0000313" key="2">
    <source>
        <dbReference type="Proteomes" id="UP000595437"/>
    </source>
</evidence>
<keyword evidence="2" id="KW-1185">Reference proteome</keyword>